<dbReference type="PANTHER" id="PTHR16276:SF1">
    <property type="entry name" value="SMALL RIBOSOMAL SUBUNIT PROTEIN MS39"/>
    <property type="match status" value="1"/>
</dbReference>
<keyword evidence="4" id="KW-0496">Mitochondrion</keyword>
<dbReference type="EMBL" id="CAJFDH010000004">
    <property type="protein sequence ID" value="CAD5218673.1"/>
    <property type="molecule type" value="Genomic_DNA"/>
</dbReference>
<evidence type="ECO:0000313" key="6">
    <source>
        <dbReference type="Proteomes" id="UP000614601"/>
    </source>
</evidence>
<evidence type="ECO:0000256" key="2">
    <source>
        <dbReference type="ARBA" id="ARBA00022737"/>
    </source>
</evidence>
<dbReference type="GO" id="GO:0032543">
    <property type="term" value="P:mitochondrial translation"/>
    <property type="evidence" value="ECO:0007669"/>
    <property type="project" value="InterPro"/>
</dbReference>
<accession>A0A811KUJ1</accession>
<dbReference type="InterPro" id="IPR055063">
    <property type="entry name" value="Rib_mS39_PPR"/>
</dbReference>
<dbReference type="GO" id="GO:0019843">
    <property type="term" value="F:rRNA binding"/>
    <property type="evidence" value="ECO:0007669"/>
    <property type="project" value="InterPro"/>
</dbReference>
<organism evidence="5 6">
    <name type="scientific">Bursaphelenchus okinawaensis</name>
    <dbReference type="NCBI Taxonomy" id="465554"/>
    <lineage>
        <taxon>Eukaryota</taxon>
        <taxon>Metazoa</taxon>
        <taxon>Ecdysozoa</taxon>
        <taxon>Nematoda</taxon>
        <taxon>Chromadorea</taxon>
        <taxon>Rhabditida</taxon>
        <taxon>Tylenchina</taxon>
        <taxon>Tylenchomorpha</taxon>
        <taxon>Aphelenchoidea</taxon>
        <taxon>Aphelenchoididae</taxon>
        <taxon>Bursaphelenchus</taxon>
    </lineage>
</organism>
<dbReference type="InterPro" id="IPR011990">
    <property type="entry name" value="TPR-like_helical_dom_sf"/>
</dbReference>
<dbReference type="GO" id="GO:0043024">
    <property type="term" value="F:ribosomal small subunit binding"/>
    <property type="evidence" value="ECO:0007669"/>
    <property type="project" value="InterPro"/>
</dbReference>
<reference evidence="5" key="1">
    <citation type="submission" date="2020-09" db="EMBL/GenBank/DDBJ databases">
        <authorList>
            <person name="Kikuchi T."/>
        </authorList>
    </citation>
    <scope>NUCLEOTIDE SEQUENCE</scope>
    <source>
        <strain evidence="5">SH1</strain>
    </source>
</reference>
<dbReference type="Proteomes" id="UP000783686">
    <property type="component" value="Unassembled WGS sequence"/>
</dbReference>
<keyword evidence="2" id="KW-0677">Repeat</keyword>
<dbReference type="Gene3D" id="1.25.40.10">
    <property type="entry name" value="Tetratricopeptide repeat domain"/>
    <property type="match status" value="1"/>
</dbReference>
<dbReference type="Proteomes" id="UP000614601">
    <property type="component" value="Unassembled WGS sequence"/>
</dbReference>
<dbReference type="EMBL" id="CAJFCW020000004">
    <property type="protein sequence ID" value="CAG9111292.1"/>
    <property type="molecule type" value="Genomic_DNA"/>
</dbReference>
<evidence type="ECO:0008006" key="7">
    <source>
        <dbReference type="Google" id="ProtNLM"/>
    </source>
</evidence>
<protein>
    <recommendedName>
        <fullName evidence="7">Protein PTCD3 homolog, mitochondrial</fullName>
    </recommendedName>
</protein>
<keyword evidence="6" id="KW-1185">Reference proteome</keyword>
<proteinExistence type="predicted"/>
<keyword evidence="3" id="KW-0809">Transit peptide</keyword>
<dbReference type="GO" id="GO:0005739">
    <property type="term" value="C:mitochondrion"/>
    <property type="evidence" value="ECO:0007669"/>
    <property type="project" value="UniProtKB-SubCell"/>
</dbReference>
<evidence type="ECO:0000256" key="1">
    <source>
        <dbReference type="ARBA" id="ARBA00004173"/>
    </source>
</evidence>
<evidence type="ECO:0000256" key="4">
    <source>
        <dbReference type="ARBA" id="ARBA00023128"/>
    </source>
</evidence>
<sequence length="628" mass="71534">MSAKAAATVATVPFTVPKQIKRSKTAVLKALSSTVGTDTTAPHYQFIDDPLTIPSSNFAKRNYFLAKEFGKRAAKQLAKEWPTLFMFDRDEPRLPVFRPENIPALIDTEEPSEKLLANLIEEKQVAGALKVYEKIRAAKVDVSGEVLDKLFKLSAYYNGQDPPISEETEWPGIRNYFEDVDSKWEHNGPTELLFQSVEHNAENYSILIASKAKYGDIAAREQAYKHLQEMEKKELVSEEYVFYTLLRNEQNPKKADEILQRMAKANVKPSIRTINAYIMCVNKIVKFEEKWKKVKQALAEANRLRLVPSLTTYDLVLGGLRSQRPQEGQPPAQQQDPVLAVTALNEILDILEASSTIVPVDNTDQSFFVTAMTIATTANNSDLVDRIENLYKTDKNTVKLTAFTVEAVYYSKYLNFKIFNQLSDLNEIYDLYTALVPRVPDNTPWPLLKRVIEDGIAGRQIVDTELGRLFLKNLANVDVNSLDLRQLEQFRNLITRINDIWQELANFTDERLKHRQIKLRPSMALQLANLFLKVGETRKAFVIISLITEADPEVLNLEDRPHLETLLSLFDATIETNDVTQTANVLELVCRYYKDGPLEQLAEKINGKFVLNATQKRVITNFVKLRNV</sequence>
<dbReference type="AlphaFoldDB" id="A0A811KUJ1"/>
<dbReference type="Pfam" id="PF22330">
    <property type="entry name" value="Rib_mS39_PPR"/>
    <property type="match status" value="1"/>
</dbReference>
<gene>
    <name evidence="5" type="ORF">BOKJ2_LOCUS7883</name>
</gene>
<name>A0A811KUJ1_9BILA</name>
<dbReference type="OrthoDB" id="185373at2759"/>
<dbReference type="PANTHER" id="PTHR16276">
    <property type="entry name" value="PENTATRICOPEPTIDE REPEAT DOMAIN-CONTAINING PROTEIN 3"/>
    <property type="match status" value="1"/>
</dbReference>
<evidence type="ECO:0000313" key="5">
    <source>
        <dbReference type="EMBL" id="CAD5218673.1"/>
    </source>
</evidence>
<dbReference type="InterPro" id="IPR037387">
    <property type="entry name" value="PTCD3"/>
</dbReference>
<evidence type="ECO:0000256" key="3">
    <source>
        <dbReference type="ARBA" id="ARBA00022946"/>
    </source>
</evidence>
<comment type="caution">
    <text evidence="5">The sequence shown here is derived from an EMBL/GenBank/DDBJ whole genome shotgun (WGS) entry which is preliminary data.</text>
</comment>
<comment type="subcellular location">
    <subcellularLocation>
        <location evidence="1">Mitochondrion</location>
    </subcellularLocation>
</comment>